<feature type="domain" description="DUF6883" evidence="1">
    <location>
        <begin position="105"/>
        <end position="179"/>
    </location>
</feature>
<dbReference type="Proteomes" id="UP000824140">
    <property type="component" value="Unassembled WGS sequence"/>
</dbReference>
<feature type="non-terminal residue" evidence="2">
    <location>
        <position position="183"/>
    </location>
</feature>
<accession>A0A9D1G029</accession>
<name>A0A9D1G029_9FIRM</name>
<dbReference type="AlphaFoldDB" id="A0A9D1G029"/>
<reference evidence="2" key="2">
    <citation type="journal article" date="2021" name="PeerJ">
        <title>Extensive microbial diversity within the chicken gut microbiome revealed by metagenomics and culture.</title>
        <authorList>
            <person name="Gilroy R."/>
            <person name="Ravi A."/>
            <person name="Getino M."/>
            <person name="Pursley I."/>
            <person name="Horton D.L."/>
            <person name="Alikhan N.F."/>
            <person name="Baker D."/>
            <person name="Gharbi K."/>
            <person name="Hall N."/>
            <person name="Watson M."/>
            <person name="Adriaenssens E.M."/>
            <person name="Foster-Nyarko E."/>
            <person name="Jarju S."/>
            <person name="Secka A."/>
            <person name="Antonio M."/>
            <person name="Oren A."/>
            <person name="Chaudhuri R.R."/>
            <person name="La Ragione R."/>
            <person name="Hildebrand F."/>
            <person name="Pallen M.J."/>
        </authorList>
    </citation>
    <scope>NUCLEOTIDE SEQUENCE</scope>
    <source>
        <strain evidence="2">13766</strain>
    </source>
</reference>
<evidence type="ECO:0000313" key="2">
    <source>
        <dbReference type="EMBL" id="HIS92751.1"/>
    </source>
</evidence>
<dbReference type="InterPro" id="IPR049250">
    <property type="entry name" value="DUF6883"/>
</dbReference>
<evidence type="ECO:0000259" key="1">
    <source>
        <dbReference type="Pfam" id="PF21814"/>
    </source>
</evidence>
<protein>
    <submittedName>
        <fullName evidence="2">Minor capsid protein</fullName>
    </submittedName>
</protein>
<organism evidence="2 3">
    <name type="scientific">Candidatus Alectryocaccomicrobium excrementavium</name>
    <dbReference type="NCBI Taxonomy" id="2840668"/>
    <lineage>
        <taxon>Bacteria</taxon>
        <taxon>Bacillati</taxon>
        <taxon>Bacillota</taxon>
        <taxon>Clostridia</taxon>
        <taxon>Candidatus Alectryocaccomicrobium</taxon>
    </lineage>
</organism>
<comment type="caution">
    <text evidence="2">The sequence shown here is derived from an EMBL/GenBank/DDBJ whole genome shotgun (WGS) entry which is preliminary data.</text>
</comment>
<evidence type="ECO:0000313" key="3">
    <source>
        <dbReference type="Proteomes" id="UP000824140"/>
    </source>
</evidence>
<sequence length="183" mass="21037">MTKTRYEWTQQQRKLETAVRRQKDIANTSKAAGDDVLRREAQYKIERYQAAYDRITNKALLTADRGRMRVSGFSSVKAADDETMRLLRIERQRKTRLTNKPSLALPGADKATAAEAKFTKYLFNPEKPDGYAKGVAFESRLGYNIKNWEQLRKAILEAAKLYPASVKSQSPYGTKYEQKIILH</sequence>
<reference evidence="2" key="1">
    <citation type="submission" date="2020-10" db="EMBL/GenBank/DDBJ databases">
        <authorList>
            <person name="Gilroy R."/>
        </authorList>
    </citation>
    <scope>NUCLEOTIDE SEQUENCE</scope>
    <source>
        <strain evidence="2">13766</strain>
    </source>
</reference>
<proteinExistence type="predicted"/>
<dbReference type="EMBL" id="DVJN01000139">
    <property type="protein sequence ID" value="HIS92751.1"/>
    <property type="molecule type" value="Genomic_DNA"/>
</dbReference>
<dbReference type="Pfam" id="PF21814">
    <property type="entry name" value="DUF6883"/>
    <property type="match status" value="1"/>
</dbReference>
<gene>
    <name evidence="2" type="ORF">IAA84_06995</name>
</gene>